<protein>
    <recommendedName>
        <fullName evidence="2">Integrase catalytic domain-containing protein</fullName>
    </recommendedName>
</protein>
<dbReference type="InterPro" id="IPR012337">
    <property type="entry name" value="RNaseH-like_sf"/>
</dbReference>
<feature type="domain" description="Integrase catalytic" evidence="2">
    <location>
        <begin position="497"/>
        <end position="675"/>
    </location>
</feature>
<sequence length="1611" mass="176058">MAFPRPTAAPSMMEGSLEQQFLDPGILAGDRWRRMLLRSLARFDWSREGVRLWCVKHPELRWLPFPYPSVSSVEQWRLQLDGMVASGCYPKRWVGRGRFTSTTLASMSWLRGRVGLKFAFLEDPVLSGMLASRQQPGRMNRIRTAAIREEAAAMAKESDRLKVARALLGPKGWLPTLKGDLVKLAALWHTPLEEKDTVKTIEDKLRPLLVDLCHKVPYTPAAASTASSASFAEHYDLTKSPTMAAAPRPSTLTSFGTMSPGPNPASTTSPVAAEDHLNVATLNTHLMNVMDQRFKELGERHEAMLTQVLQHMMQLQTNLRGAEPDHEMGDGWTLTQDTPQADPRLEQLGCLENRVMNAEHHKLYRKGMHETFVMEIPLLCSAAAHEFGPVRCDGPPPRRSFMEIRAFPMAFTDRLVAAMEEEFDAETRLRRVAVQANECFEVSGVGASVDFVQETLAQEQEEGDSETEEEAETPFVGEITPAIRAAVRRVHEATGQASGDPSGSEGRGGTSSCGSFGGRGVEDALGEAFVVAHATDAVSKYQLAAVIPDKSSASVIDFLMRLWWPLLGAPQQIVTRAEEFISEEFQNFCSAHSVHLWHCAVQAPWQNSPAERSGGVLKTLVAALVAEHVTIGSRDMCNVVGEACSAYNADANEEGVSPLQSVTGRQPGHQGSVLHNFAGRLAEHGLIDSEPSLQQRLALRESARVSMVRLHYSRGIRRAELARSREPTIQRPIVAGDTVHFWRVQKVNRRGDPRLSTSSRRRRLASAVTNAFLSFKGQVTKCALEHVRLASSLQQLSAGAWEAAIKELTEGGGTPVRALVPDALEDVPEKPVGGLVSSAPPPGETVASAACGAACFATGAESALELTLGRQAPARGQPGDFAAELRSLIEGRKRSVTESAEPTESLVDGPPSFSRRVSSVGPAGVADPPRLSSEPQGEVVSGDGAADPHRLSSEPQGEVVSTDGAADPRRLSSEPLGSISAASESAALGPVVLDDPRLGGVRSAFEALTVNHEQLRRLASPGGDLHPLPQVQAQVECDRLRGAVSEQAPDHGSWDGRWSLPTRSQHELIRAMGAMRSTRLAAVKGWSAYVDNDAIRVLSVQESLAVRKELARKRELDRILTPRFVMTDKNDSLRTEGASLPPAPSSRLVVPGFKDRANLEGEIRRDAPTGSRLSQHLLVSLVAFHHKTWSLLSADVKAAFLKGDPFVVGDQLGFRDVTRNEFTWCGKFFQKCADGKVTLSMKAYHENLREVYVPKARRGDVAAPLTGESPPTVGTLLRANLLVREFQRGLKVVTDAALGHVDVKGSAQEAPLTKVFSQACYFVVLADEALMAGKTGSFNTLDMRSHRIPRVCRSSYAAETLGAEEAFDAGQLCRGFLASVRGLSLHKSQVDVSLNTVPLCVGVVVDAKDVYDKSNSDSNSFGSQKSLAFTIAWLRSVLRRPNTSLRWTSTENMWADGGTKEMDLTHMREIMSAGRWSVTYSPTFVKQVSKGKRKKPEPMPEHAPMGQLLPPNDPLLGHLLKLGEQRGWHNLENMGVNVAYDARSKRSPEPRFSPSAFPFRSSFCRVELSSGQVQWRVLERNASYQELPNQHELLPQRAPILVTFFTRDAVQ</sequence>
<feature type="region of interest" description="Disordered" evidence="1">
    <location>
        <begin position="1488"/>
        <end position="1509"/>
    </location>
</feature>
<organism evidence="3 4">
    <name type="scientific">Symbiodinium microadriaticum</name>
    <name type="common">Dinoflagellate</name>
    <name type="synonym">Zooxanthella microadriatica</name>
    <dbReference type="NCBI Taxonomy" id="2951"/>
    <lineage>
        <taxon>Eukaryota</taxon>
        <taxon>Sar</taxon>
        <taxon>Alveolata</taxon>
        <taxon>Dinophyceae</taxon>
        <taxon>Suessiales</taxon>
        <taxon>Symbiodiniaceae</taxon>
        <taxon>Symbiodinium</taxon>
    </lineage>
</organism>
<feature type="compositionally biased region" description="Gly residues" evidence="1">
    <location>
        <begin position="505"/>
        <end position="515"/>
    </location>
</feature>
<dbReference type="PROSITE" id="PS50994">
    <property type="entry name" value="INTEGRASE"/>
    <property type="match status" value="1"/>
</dbReference>
<dbReference type="GO" id="GO:0003676">
    <property type="term" value="F:nucleic acid binding"/>
    <property type="evidence" value="ECO:0007669"/>
    <property type="project" value="InterPro"/>
</dbReference>
<dbReference type="InterPro" id="IPR001584">
    <property type="entry name" value="Integrase_cat-core"/>
</dbReference>
<evidence type="ECO:0000256" key="1">
    <source>
        <dbReference type="SAM" id="MobiDB-lite"/>
    </source>
</evidence>
<dbReference type="OrthoDB" id="414640at2759"/>
<dbReference type="GO" id="GO:0015074">
    <property type="term" value="P:DNA integration"/>
    <property type="evidence" value="ECO:0007669"/>
    <property type="project" value="InterPro"/>
</dbReference>
<dbReference type="Proteomes" id="UP000186817">
    <property type="component" value="Unassembled WGS sequence"/>
</dbReference>
<dbReference type="Gene3D" id="3.30.420.10">
    <property type="entry name" value="Ribonuclease H-like superfamily/Ribonuclease H"/>
    <property type="match status" value="1"/>
</dbReference>
<gene>
    <name evidence="3" type="ORF">AK812_SmicGene45005</name>
</gene>
<proteinExistence type="predicted"/>
<evidence type="ECO:0000313" key="4">
    <source>
        <dbReference type="Proteomes" id="UP000186817"/>
    </source>
</evidence>
<reference evidence="3 4" key="1">
    <citation type="submission" date="2016-02" db="EMBL/GenBank/DDBJ databases">
        <title>Genome analysis of coral dinoflagellate symbionts highlights evolutionary adaptations to a symbiotic lifestyle.</title>
        <authorList>
            <person name="Aranda M."/>
            <person name="Li Y."/>
            <person name="Liew Y.J."/>
            <person name="Baumgarten S."/>
            <person name="Simakov O."/>
            <person name="Wilson M."/>
            <person name="Piel J."/>
            <person name="Ashoor H."/>
            <person name="Bougouffa S."/>
            <person name="Bajic V.B."/>
            <person name="Ryu T."/>
            <person name="Ravasi T."/>
            <person name="Bayer T."/>
            <person name="Micklem G."/>
            <person name="Kim H."/>
            <person name="Bhak J."/>
            <person name="Lajeunesse T.C."/>
            <person name="Voolstra C.R."/>
        </authorList>
    </citation>
    <scope>NUCLEOTIDE SEQUENCE [LARGE SCALE GENOMIC DNA]</scope>
    <source>
        <strain evidence="3 4">CCMP2467</strain>
    </source>
</reference>
<dbReference type="EMBL" id="LSRX01002666">
    <property type="protein sequence ID" value="OLP75233.1"/>
    <property type="molecule type" value="Genomic_DNA"/>
</dbReference>
<feature type="region of interest" description="Disordered" evidence="1">
    <location>
        <begin position="893"/>
        <end position="976"/>
    </location>
</feature>
<dbReference type="InterPro" id="IPR036397">
    <property type="entry name" value="RNaseH_sf"/>
</dbReference>
<evidence type="ECO:0000313" key="3">
    <source>
        <dbReference type="EMBL" id="OLP75233.1"/>
    </source>
</evidence>
<accession>A0A1Q9BX06</accession>
<evidence type="ECO:0000259" key="2">
    <source>
        <dbReference type="PROSITE" id="PS50994"/>
    </source>
</evidence>
<comment type="caution">
    <text evidence="3">The sequence shown here is derived from an EMBL/GenBank/DDBJ whole genome shotgun (WGS) entry which is preliminary data.</text>
</comment>
<name>A0A1Q9BX06_SYMMI</name>
<feature type="region of interest" description="Disordered" evidence="1">
    <location>
        <begin position="490"/>
        <end position="515"/>
    </location>
</feature>
<dbReference type="SUPFAM" id="SSF53098">
    <property type="entry name" value="Ribonuclease H-like"/>
    <property type="match status" value="1"/>
</dbReference>
<keyword evidence="4" id="KW-1185">Reference proteome</keyword>